<organism evidence="3 4">
    <name type="scientific">Candidatus Fervidibacter japonicus</name>
    <dbReference type="NCBI Taxonomy" id="2035412"/>
    <lineage>
        <taxon>Bacteria</taxon>
        <taxon>Candidatus Fervidibacterota</taxon>
        <taxon>Candidatus Fervidibacter</taxon>
    </lineage>
</organism>
<proteinExistence type="inferred from homology"/>
<keyword evidence="2" id="KW-0678">Repressor</keyword>
<dbReference type="InterPro" id="IPR043519">
    <property type="entry name" value="NT_sf"/>
</dbReference>
<dbReference type="PANTHER" id="PTHR21043:SF0">
    <property type="entry name" value="MITOCHONDRIAL ASSEMBLY OF RIBOSOMAL LARGE SUBUNIT PROTEIN 1"/>
    <property type="match status" value="1"/>
</dbReference>
<dbReference type="HAMAP" id="MF_01477">
    <property type="entry name" value="Iojap_RsfS"/>
    <property type="match status" value="1"/>
</dbReference>
<dbReference type="NCBIfam" id="TIGR00090">
    <property type="entry name" value="rsfS_iojap_ybeB"/>
    <property type="match status" value="1"/>
</dbReference>
<dbReference type="GO" id="GO:0005737">
    <property type="term" value="C:cytoplasm"/>
    <property type="evidence" value="ECO:0007669"/>
    <property type="project" value="UniProtKB-SubCell"/>
</dbReference>
<keyword evidence="2" id="KW-0963">Cytoplasm</keyword>
<accession>A0A2H5XD73</accession>
<comment type="function">
    <text evidence="2">Functions as a ribosomal silencing factor. Interacts with ribosomal protein uL14 (rplN), blocking formation of intersubunit bridge B8. Prevents association of the 30S and 50S ribosomal subunits and the formation of functional ribosomes, thus repressing translation.</text>
</comment>
<dbReference type="GO" id="GO:0090071">
    <property type="term" value="P:negative regulation of ribosome biogenesis"/>
    <property type="evidence" value="ECO:0007669"/>
    <property type="project" value="UniProtKB-UniRule"/>
</dbReference>
<sequence length="125" mass="14075">MVLTARDKAEFFCRIADAKKVSDIVVLEVKGLTPIADYFVLGTCENALHIEAVAEEMELRAKHDLGIIVRRSGEARSNWVVLDADEVLVHLFNPDLRDYYDLETLWAAAPRSAWIEGALRAETFV</sequence>
<evidence type="ECO:0000313" key="4">
    <source>
        <dbReference type="Proteomes" id="UP000236173"/>
    </source>
</evidence>
<comment type="subcellular location">
    <subcellularLocation>
        <location evidence="2">Cytoplasm</location>
    </subcellularLocation>
</comment>
<reference evidence="4" key="1">
    <citation type="submission" date="2017-09" db="EMBL/GenBank/DDBJ databases">
        <title>Metaegenomics of thermophilic ammonia-oxidizing enrichment culture.</title>
        <authorList>
            <person name="Kato S."/>
            <person name="Suzuki K."/>
        </authorList>
    </citation>
    <scope>NUCLEOTIDE SEQUENCE [LARGE SCALE GENOMIC DNA]</scope>
</reference>
<protein>
    <recommendedName>
        <fullName evidence="2">Ribosomal silencing factor RsfS</fullName>
    </recommendedName>
</protein>
<dbReference type="EMBL" id="BEHT01000021">
    <property type="protein sequence ID" value="GBC99130.1"/>
    <property type="molecule type" value="Genomic_DNA"/>
</dbReference>
<dbReference type="GO" id="GO:0017148">
    <property type="term" value="P:negative regulation of translation"/>
    <property type="evidence" value="ECO:0007669"/>
    <property type="project" value="UniProtKB-UniRule"/>
</dbReference>
<dbReference type="PANTHER" id="PTHR21043">
    <property type="entry name" value="IOJAP SUPERFAMILY ORTHOLOG"/>
    <property type="match status" value="1"/>
</dbReference>
<comment type="caution">
    <text evidence="3">The sequence shown here is derived from an EMBL/GenBank/DDBJ whole genome shotgun (WGS) entry which is preliminary data.</text>
</comment>
<dbReference type="AlphaFoldDB" id="A0A2H5XD73"/>
<evidence type="ECO:0000256" key="1">
    <source>
        <dbReference type="ARBA" id="ARBA00010574"/>
    </source>
</evidence>
<name>A0A2H5XD73_9BACT</name>
<gene>
    <name evidence="2 3" type="primary">rsfS</name>
    <name evidence="3" type="ORF">HRbin17_01651</name>
</gene>
<evidence type="ECO:0000313" key="3">
    <source>
        <dbReference type="EMBL" id="GBC99130.1"/>
    </source>
</evidence>
<dbReference type="Gene3D" id="3.30.460.10">
    <property type="entry name" value="Beta Polymerase, domain 2"/>
    <property type="match status" value="1"/>
</dbReference>
<comment type="similarity">
    <text evidence="1 2">Belongs to the Iojap/RsfS family.</text>
</comment>
<dbReference type="SUPFAM" id="SSF81301">
    <property type="entry name" value="Nucleotidyltransferase"/>
    <property type="match status" value="1"/>
</dbReference>
<dbReference type="Proteomes" id="UP000236173">
    <property type="component" value="Unassembled WGS sequence"/>
</dbReference>
<dbReference type="Pfam" id="PF02410">
    <property type="entry name" value="RsfS"/>
    <property type="match status" value="1"/>
</dbReference>
<dbReference type="GO" id="GO:0043023">
    <property type="term" value="F:ribosomal large subunit binding"/>
    <property type="evidence" value="ECO:0007669"/>
    <property type="project" value="TreeGrafter"/>
</dbReference>
<evidence type="ECO:0000256" key="2">
    <source>
        <dbReference type="HAMAP-Rule" id="MF_01477"/>
    </source>
</evidence>
<dbReference type="InterPro" id="IPR004394">
    <property type="entry name" value="Iojap/RsfS/C7orf30"/>
</dbReference>
<keyword evidence="2" id="KW-0810">Translation regulation</keyword>
<dbReference type="GO" id="GO:0042256">
    <property type="term" value="P:cytosolic ribosome assembly"/>
    <property type="evidence" value="ECO:0007669"/>
    <property type="project" value="UniProtKB-UniRule"/>
</dbReference>
<comment type="subunit">
    <text evidence="2">Interacts with ribosomal protein uL14 (rplN).</text>
</comment>